<name>A0A822Z9W6_NELNU</name>
<keyword evidence="4" id="KW-1185">Reference proteome</keyword>
<organism evidence="3 4">
    <name type="scientific">Nelumbo nucifera</name>
    <name type="common">Sacred lotus</name>
    <dbReference type="NCBI Taxonomy" id="4432"/>
    <lineage>
        <taxon>Eukaryota</taxon>
        <taxon>Viridiplantae</taxon>
        <taxon>Streptophyta</taxon>
        <taxon>Embryophyta</taxon>
        <taxon>Tracheophyta</taxon>
        <taxon>Spermatophyta</taxon>
        <taxon>Magnoliopsida</taxon>
        <taxon>Proteales</taxon>
        <taxon>Nelumbonaceae</taxon>
        <taxon>Nelumbo</taxon>
    </lineage>
</organism>
<dbReference type="InterPro" id="IPR036249">
    <property type="entry name" value="Thioredoxin-like_sf"/>
</dbReference>
<dbReference type="PANTHER" id="PTHR46361:SF3">
    <property type="entry name" value="ELECTRON CARRIER_ PROTEIN DISULFIDE OXIDOREDUCTASE"/>
    <property type="match status" value="1"/>
</dbReference>
<protein>
    <recommendedName>
        <fullName evidence="2">DEP domain-containing protein</fullName>
    </recommendedName>
</protein>
<dbReference type="GO" id="GO:0035556">
    <property type="term" value="P:intracellular signal transduction"/>
    <property type="evidence" value="ECO:0007669"/>
    <property type="project" value="InterPro"/>
</dbReference>
<dbReference type="PROSITE" id="PS51354">
    <property type="entry name" value="GLUTAREDOXIN_2"/>
    <property type="match status" value="1"/>
</dbReference>
<dbReference type="Pfam" id="PF00462">
    <property type="entry name" value="Glutaredoxin"/>
    <property type="match status" value="1"/>
</dbReference>
<dbReference type="CDD" id="cd04371">
    <property type="entry name" value="DEP"/>
    <property type="match status" value="1"/>
</dbReference>
<feature type="region of interest" description="Disordered" evidence="1">
    <location>
        <begin position="295"/>
        <end position="332"/>
    </location>
</feature>
<dbReference type="SUPFAM" id="SSF46785">
    <property type="entry name" value="Winged helix' DNA-binding domain"/>
    <property type="match status" value="1"/>
</dbReference>
<dbReference type="InterPro" id="IPR002109">
    <property type="entry name" value="Glutaredoxin"/>
</dbReference>
<accession>A0A822Z9W6</accession>
<dbReference type="Proteomes" id="UP000607653">
    <property type="component" value="Unassembled WGS sequence"/>
</dbReference>
<proteinExistence type="predicted"/>
<feature type="compositionally biased region" description="Basic and acidic residues" evidence="1">
    <location>
        <begin position="295"/>
        <end position="316"/>
    </location>
</feature>
<dbReference type="InterPro" id="IPR036388">
    <property type="entry name" value="WH-like_DNA-bd_sf"/>
</dbReference>
<evidence type="ECO:0000313" key="4">
    <source>
        <dbReference type="Proteomes" id="UP000607653"/>
    </source>
</evidence>
<feature type="compositionally biased region" description="Basic and acidic residues" evidence="1">
    <location>
        <begin position="124"/>
        <end position="143"/>
    </location>
</feature>
<dbReference type="SMART" id="SM00049">
    <property type="entry name" value="DEP"/>
    <property type="match status" value="1"/>
</dbReference>
<gene>
    <name evidence="3" type="ORF">HUJ06_014558</name>
</gene>
<dbReference type="PROSITE" id="PS50186">
    <property type="entry name" value="DEP"/>
    <property type="match status" value="1"/>
</dbReference>
<sequence length="842" mass="96092">MESEDFNGRNAVVHPTSEKQEKDVVDLPKEEEVHCELKSSNTSEEQLDSDIVGLTKEEKEQCELKSSNISEEHLNSDIVDLPKEEEAQCELKSSNISEEHLNSDIVDPPKEEEAQCELKSSNISEEHLNSDIVDPPKKEEAQYELKSSNISEEHLNSDIVDLPKEEEVHSELKSSNISEEHLNSDKEGENPNIESEESRGLESENQEGTKQVAEKNLGKEKEAEPASDGTDIRGVEPTRSSAAQSSDLGPEAQRPTWPEKAETLKNFVKEKGTVAFSTVASVSTFLHRLSRRRDEDRQKFPHDEEYHDNSGIKEGEDSSLGSQAKEASQKTAERSTWNPFIYFKIAWDVDTQSKREEKEEACTEELVQPLPMKGRVILYTRLGCQESKEVRLFLRQKRLRYVEINIDIFPSRKLELEKNTGSSAVPKVFFNEFLAGGLSELKAMDESGKLSERIQDLITQEPSAAAPMPPFSGEDDISSSGTVDELAVIVRKMRETIVVKDRFYKLRRFTNCFLGSEATDFLSEHQYLEREEAIELGRKLANKHFFWHVLDENVFEDGNHLYRFLDHDPIILSQCHNFPRGTIDMKPKSIVEIASRLRYLSFAIFEAYTSEDGKHVDYRSIHGSEEFARYLRVVEELQRVDLQDISREEKLAFFINLYNMMAIHAILLWGYPVGALGRRKMLGDFKYVVGGCTYSLSFIHNGILRGNQRPPYNLMKPFSVRDRRSKVSLSNAEPLVHFALVCGTRSGPALRCYSPGNIDKELKEAAYDFVRNGGVNFDVEAKVASVNRILRWYSVDFGKNDTEVLKYVANYLEPEKSEKLLELLTNTQLKMTYQTYDWGLNN</sequence>
<dbReference type="PANTHER" id="PTHR46361">
    <property type="entry name" value="ELECTRON CARRIER/ PROTEIN DISULFIDE OXIDOREDUCTASE"/>
    <property type="match status" value="1"/>
</dbReference>
<dbReference type="InterPro" id="IPR000591">
    <property type="entry name" value="DEP_dom"/>
</dbReference>
<dbReference type="Pfam" id="PF04784">
    <property type="entry name" value="DUF547"/>
    <property type="match status" value="1"/>
</dbReference>
<dbReference type="SUPFAM" id="SSF52833">
    <property type="entry name" value="Thioredoxin-like"/>
    <property type="match status" value="1"/>
</dbReference>
<dbReference type="Gene3D" id="1.10.10.10">
    <property type="entry name" value="Winged helix-like DNA-binding domain superfamily/Winged helix DNA-binding domain"/>
    <property type="match status" value="1"/>
</dbReference>
<evidence type="ECO:0000313" key="3">
    <source>
        <dbReference type="EMBL" id="DAD40235.1"/>
    </source>
</evidence>
<dbReference type="InterPro" id="IPR006869">
    <property type="entry name" value="DUF547"/>
</dbReference>
<dbReference type="Pfam" id="PF00610">
    <property type="entry name" value="DEP"/>
    <property type="match status" value="1"/>
</dbReference>
<comment type="caution">
    <text evidence="3">The sequence shown here is derived from an EMBL/GenBank/DDBJ whole genome shotgun (WGS) entry which is preliminary data.</text>
</comment>
<feature type="compositionally biased region" description="Basic and acidic residues" evidence="1">
    <location>
        <begin position="212"/>
        <end position="236"/>
    </location>
</feature>
<reference evidence="3 4" key="1">
    <citation type="journal article" date="2020" name="Mol. Biol. Evol.">
        <title>Distinct Expression and Methylation Patterns for Genes with Different Fates following a Single Whole-Genome Duplication in Flowering Plants.</title>
        <authorList>
            <person name="Shi T."/>
            <person name="Rahmani R.S."/>
            <person name="Gugger P.F."/>
            <person name="Wang M."/>
            <person name="Li H."/>
            <person name="Zhang Y."/>
            <person name="Li Z."/>
            <person name="Wang Q."/>
            <person name="Van de Peer Y."/>
            <person name="Marchal K."/>
            <person name="Chen J."/>
        </authorList>
    </citation>
    <scope>NUCLEOTIDE SEQUENCE [LARGE SCALE GENOMIC DNA]</scope>
    <source>
        <tissue evidence="3">Leaf</tissue>
    </source>
</reference>
<dbReference type="InterPro" id="IPR036390">
    <property type="entry name" value="WH_DNA-bd_sf"/>
</dbReference>
<dbReference type="EMBL" id="DUZY01000005">
    <property type="protein sequence ID" value="DAD40235.1"/>
    <property type="molecule type" value="Genomic_DNA"/>
</dbReference>
<dbReference type="AlphaFoldDB" id="A0A822Z9W6"/>
<evidence type="ECO:0000256" key="1">
    <source>
        <dbReference type="SAM" id="MobiDB-lite"/>
    </source>
</evidence>
<feature type="region of interest" description="Disordered" evidence="1">
    <location>
        <begin position="1"/>
        <end position="48"/>
    </location>
</feature>
<feature type="domain" description="DEP" evidence="2">
    <location>
        <begin position="493"/>
        <end position="566"/>
    </location>
</feature>
<feature type="compositionally biased region" description="Basic and acidic residues" evidence="1">
    <location>
        <begin position="97"/>
        <end position="113"/>
    </location>
</feature>
<dbReference type="Gene3D" id="3.40.30.10">
    <property type="entry name" value="Glutaredoxin"/>
    <property type="match status" value="1"/>
</dbReference>
<feature type="compositionally biased region" description="Basic and acidic residues" evidence="1">
    <location>
        <begin position="16"/>
        <end position="37"/>
    </location>
</feature>
<feature type="compositionally biased region" description="Basic and acidic residues" evidence="1">
    <location>
        <begin position="151"/>
        <end position="189"/>
    </location>
</feature>
<evidence type="ECO:0000259" key="2">
    <source>
        <dbReference type="PROSITE" id="PS50186"/>
    </source>
</evidence>
<feature type="region of interest" description="Disordered" evidence="1">
    <location>
        <begin position="90"/>
        <end position="264"/>
    </location>
</feature>
<feature type="compositionally biased region" description="Polar residues" evidence="1">
    <location>
        <begin position="238"/>
        <end position="247"/>
    </location>
</feature>